<protein>
    <submittedName>
        <fullName evidence="1">Uncharacterized protein</fullName>
    </submittedName>
</protein>
<sequence>MILDSEHMEQGLSAVSSQSPIGMAAGVAEFCTILEEFQNRWRALIHEMTGVVSR</sequence>
<dbReference type="AlphaFoldDB" id="A0A3F3QH32"/>
<dbReference type="EMBL" id="KZ852033">
    <property type="protein sequence ID" value="RDH38415.1"/>
    <property type="molecule type" value="Genomic_DNA"/>
</dbReference>
<dbReference type="GeneID" id="38132724"/>
<reference evidence="1 2" key="1">
    <citation type="submission" date="2018-07" db="EMBL/GenBank/DDBJ databases">
        <title>The genomes of Aspergillus section Nigri reveals drivers in fungal speciation.</title>
        <authorList>
            <consortium name="DOE Joint Genome Institute"/>
            <person name="Vesth T.C."/>
            <person name="Nybo J."/>
            <person name="Theobald S."/>
            <person name="Brandl J."/>
            <person name="Frisvad J.C."/>
            <person name="Nielsen K.F."/>
            <person name="Lyhne E.K."/>
            <person name="Kogle M.E."/>
            <person name="Kuo A."/>
            <person name="Riley R."/>
            <person name="Clum A."/>
            <person name="Nolan M."/>
            <person name="Lipzen A."/>
            <person name="Salamov A."/>
            <person name="Henrissat B."/>
            <person name="Wiebenga A."/>
            <person name="De vries R.P."/>
            <person name="Grigoriev I.V."/>
            <person name="Mortensen U.H."/>
            <person name="Andersen M.R."/>
            <person name="Baker S.E."/>
        </authorList>
    </citation>
    <scope>NUCLEOTIDE SEQUENCE [LARGE SCALE GENOMIC DNA]</scope>
    <source>
        <strain evidence="1 2">CBS 139.54b</strain>
    </source>
</reference>
<accession>A0A3F3QH32</accession>
<evidence type="ECO:0000313" key="1">
    <source>
        <dbReference type="EMBL" id="RDH38415.1"/>
    </source>
</evidence>
<dbReference type="RefSeq" id="XP_026631437.1">
    <property type="nucleotide sequence ID" value="XM_026764368.1"/>
</dbReference>
<name>A0A3F3QH32_9EURO</name>
<dbReference type="Proteomes" id="UP000253729">
    <property type="component" value="Unassembled WGS sequence"/>
</dbReference>
<keyword evidence="2" id="KW-1185">Reference proteome</keyword>
<proteinExistence type="predicted"/>
<organism evidence="1 2">
    <name type="scientific">Aspergillus welwitschiae</name>
    <dbReference type="NCBI Taxonomy" id="1341132"/>
    <lineage>
        <taxon>Eukaryota</taxon>
        <taxon>Fungi</taxon>
        <taxon>Dikarya</taxon>
        <taxon>Ascomycota</taxon>
        <taxon>Pezizomycotina</taxon>
        <taxon>Eurotiomycetes</taxon>
        <taxon>Eurotiomycetidae</taxon>
        <taxon>Eurotiales</taxon>
        <taxon>Aspergillaceae</taxon>
        <taxon>Aspergillus</taxon>
        <taxon>Aspergillus subgen. Circumdati</taxon>
    </lineage>
</organism>
<evidence type="ECO:0000313" key="2">
    <source>
        <dbReference type="Proteomes" id="UP000253729"/>
    </source>
</evidence>
<gene>
    <name evidence="1" type="ORF">BDQ94DRAFT_133846</name>
</gene>